<dbReference type="OrthoDB" id="3539650at2"/>
<name>A0A3N0GZI8_9ACTN</name>
<accession>A0A3N0GZI8</accession>
<dbReference type="GO" id="GO:0000976">
    <property type="term" value="F:transcription cis-regulatory region binding"/>
    <property type="evidence" value="ECO:0007669"/>
    <property type="project" value="TreeGrafter"/>
</dbReference>
<dbReference type="InterPro" id="IPR001647">
    <property type="entry name" value="HTH_TetR"/>
</dbReference>
<dbReference type="InterPro" id="IPR009057">
    <property type="entry name" value="Homeodomain-like_sf"/>
</dbReference>
<keyword evidence="3" id="KW-0804">Transcription</keyword>
<comment type="caution">
    <text evidence="6">The sequence shown here is derived from an EMBL/GenBank/DDBJ whole genome shotgun (WGS) entry which is preliminary data.</text>
</comment>
<keyword evidence="1" id="KW-0805">Transcription regulation</keyword>
<dbReference type="EMBL" id="RJSF01000003">
    <property type="protein sequence ID" value="RNM17522.1"/>
    <property type="molecule type" value="Genomic_DNA"/>
</dbReference>
<reference evidence="6 7" key="1">
    <citation type="submission" date="2018-11" db="EMBL/GenBank/DDBJ databases">
        <authorList>
            <person name="Li F."/>
        </authorList>
    </citation>
    <scope>NUCLEOTIDE SEQUENCE [LARGE SCALE GENOMIC DNA]</scope>
    <source>
        <strain evidence="6 7">Gsoil 818</strain>
    </source>
</reference>
<evidence type="ECO:0000313" key="6">
    <source>
        <dbReference type="EMBL" id="RNM17522.1"/>
    </source>
</evidence>
<dbReference type="PROSITE" id="PS50977">
    <property type="entry name" value="HTH_TETR_2"/>
    <property type="match status" value="1"/>
</dbReference>
<dbReference type="Pfam" id="PF00440">
    <property type="entry name" value="TetR_N"/>
    <property type="match status" value="1"/>
</dbReference>
<protein>
    <submittedName>
        <fullName evidence="6">TetR/AcrR family transcriptional regulator</fullName>
    </submittedName>
</protein>
<sequence length="214" mass="23646">MSAHSLTVDDVTVRERARPLPAEERRAAILAAARPLVLEHGRATTTRSIAEAAGIAEGTIFRIFPTKDELFDAVIDQEFDPEPFLDAVGRIDLDQPLEDRLLEAVSLLQRRFVGIFRLLIALGVRRPPDRLSAPELRQRLAKEGLVRLVEPDAARFRVPAEDVVHMIRLLTFSGSHPHISDQRPLTAAQIVDVVLHGTLRADAATAATDHLEDA</sequence>
<evidence type="ECO:0000256" key="4">
    <source>
        <dbReference type="PROSITE-ProRule" id="PRU00335"/>
    </source>
</evidence>
<dbReference type="GO" id="GO:0003700">
    <property type="term" value="F:DNA-binding transcription factor activity"/>
    <property type="evidence" value="ECO:0007669"/>
    <property type="project" value="TreeGrafter"/>
</dbReference>
<proteinExistence type="predicted"/>
<feature type="DNA-binding region" description="H-T-H motif" evidence="4">
    <location>
        <begin position="45"/>
        <end position="64"/>
    </location>
</feature>
<dbReference type="Gene3D" id="1.10.357.10">
    <property type="entry name" value="Tetracycline Repressor, domain 2"/>
    <property type="match status" value="1"/>
</dbReference>
<dbReference type="InterPro" id="IPR050109">
    <property type="entry name" value="HTH-type_TetR-like_transc_reg"/>
</dbReference>
<keyword evidence="7" id="KW-1185">Reference proteome</keyword>
<dbReference type="SUPFAM" id="SSF46689">
    <property type="entry name" value="Homeodomain-like"/>
    <property type="match status" value="1"/>
</dbReference>
<dbReference type="PANTHER" id="PTHR30055">
    <property type="entry name" value="HTH-TYPE TRANSCRIPTIONAL REGULATOR RUTR"/>
    <property type="match status" value="1"/>
</dbReference>
<evidence type="ECO:0000256" key="1">
    <source>
        <dbReference type="ARBA" id="ARBA00023015"/>
    </source>
</evidence>
<evidence type="ECO:0000259" key="5">
    <source>
        <dbReference type="PROSITE" id="PS50977"/>
    </source>
</evidence>
<gene>
    <name evidence="6" type="ORF">EFL26_01705</name>
</gene>
<evidence type="ECO:0000256" key="2">
    <source>
        <dbReference type="ARBA" id="ARBA00023125"/>
    </source>
</evidence>
<feature type="domain" description="HTH tetR-type" evidence="5">
    <location>
        <begin position="23"/>
        <end position="82"/>
    </location>
</feature>
<evidence type="ECO:0000256" key="3">
    <source>
        <dbReference type="ARBA" id="ARBA00023163"/>
    </source>
</evidence>
<dbReference type="AlphaFoldDB" id="A0A3N0GZI8"/>
<dbReference type="PRINTS" id="PR00455">
    <property type="entry name" value="HTHTETR"/>
</dbReference>
<organism evidence="6 7">
    <name type="scientific">Nocardioides pocheonensis</name>
    <dbReference type="NCBI Taxonomy" id="661485"/>
    <lineage>
        <taxon>Bacteria</taxon>
        <taxon>Bacillati</taxon>
        <taxon>Actinomycetota</taxon>
        <taxon>Actinomycetes</taxon>
        <taxon>Propionibacteriales</taxon>
        <taxon>Nocardioidaceae</taxon>
        <taxon>Nocardioides</taxon>
    </lineage>
</organism>
<evidence type="ECO:0000313" key="7">
    <source>
        <dbReference type="Proteomes" id="UP000279994"/>
    </source>
</evidence>
<dbReference type="PANTHER" id="PTHR30055:SF234">
    <property type="entry name" value="HTH-TYPE TRANSCRIPTIONAL REGULATOR BETI"/>
    <property type="match status" value="1"/>
</dbReference>
<dbReference type="Proteomes" id="UP000279994">
    <property type="component" value="Unassembled WGS sequence"/>
</dbReference>
<keyword evidence="2 4" id="KW-0238">DNA-binding</keyword>